<keyword evidence="4 12" id="KW-0808">Transferase</keyword>
<evidence type="ECO:0000256" key="8">
    <source>
        <dbReference type="ARBA" id="ARBA00023098"/>
    </source>
</evidence>
<evidence type="ECO:0000256" key="9">
    <source>
        <dbReference type="ARBA" id="ARBA00023136"/>
    </source>
</evidence>
<comment type="function">
    <text evidence="12">Catalyzes the reversible phosphatidyl group transfer from one phosphatidylglycerol molecule to another to form cardiolipin (CL) (diphosphatidylglycerol) and glycerol.</text>
</comment>
<name>A0A2T5GCQ0_HYDSH</name>
<dbReference type="HAMAP" id="MF_01916">
    <property type="entry name" value="Cardiolipin_synth_Cls"/>
    <property type="match status" value="1"/>
</dbReference>
<keyword evidence="3 12" id="KW-0444">Lipid biosynthesis</keyword>
<dbReference type="Pfam" id="PF13396">
    <property type="entry name" value="PLDc_N"/>
    <property type="match status" value="1"/>
</dbReference>
<keyword evidence="5 12" id="KW-0812">Transmembrane</keyword>
<dbReference type="CDD" id="cd09110">
    <property type="entry name" value="PLDc_CLS_1"/>
    <property type="match status" value="1"/>
</dbReference>
<proteinExistence type="inferred from homology"/>
<evidence type="ECO:0000256" key="6">
    <source>
        <dbReference type="ARBA" id="ARBA00022737"/>
    </source>
</evidence>
<evidence type="ECO:0000256" key="1">
    <source>
        <dbReference type="ARBA" id="ARBA00004651"/>
    </source>
</evidence>
<feature type="transmembrane region" description="Helical" evidence="12">
    <location>
        <begin position="39"/>
        <end position="58"/>
    </location>
</feature>
<feature type="transmembrane region" description="Helical" evidence="12">
    <location>
        <begin position="189"/>
        <end position="208"/>
    </location>
</feature>
<feature type="transmembrane region" description="Helical" evidence="12">
    <location>
        <begin position="7"/>
        <end position="27"/>
    </location>
</feature>
<dbReference type="FunFam" id="3.30.870.10:FF:000014">
    <property type="entry name" value="Cardiolipin synthase"/>
    <property type="match status" value="1"/>
</dbReference>
<evidence type="ECO:0000256" key="2">
    <source>
        <dbReference type="ARBA" id="ARBA00022475"/>
    </source>
</evidence>
<protein>
    <recommendedName>
        <fullName evidence="12 13">Cardiolipin synthase</fullName>
        <shortName evidence="12">CL synthase</shortName>
        <ecNumber evidence="12 13">2.7.8.-</ecNumber>
    </recommendedName>
</protein>
<evidence type="ECO:0000259" key="14">
    <source>
        <dbReference type="PROSITE" id="PS50035"/>
    </source>
</evidence>
<dbReference type="InterPro" id="IPR022924">
    <property type="entry name" value="Cardiolipin_synthase"/>
</dbReference>
<keyword evidence="2 12" id="KW-1003">Cell membrane</keyword>
<dbReference type="GO" id="GO:0032049">
    <property type="term" value="P:cardiolipin biosynthetic process"/>
    <property type="evidence" value="ECO:0007669"/>
    <property type="project" value="UniProtKB-UniRule"/>
</dbReference>
<dbReference type="InterPro" id="IPR025202">
    <property type="entry name" value="PLD-like_dom"/>
</dbReference>
<dbReference type="EMBL" id="PEBV01000008">
    <property type="protein sequence ID" value="PTQ53961.1"/>
    <property type="molecule type" value="Genomic_DNA"/>
</dbReference>
<keyword evidence="6" id="KW-0677">Repeat</keyword>
<dbReference type="InterPro" id="IPR030874">
    <property type="entry name" value="Cardiolipin_synth_Firmi"/>
</dbReference>
<evidence type="ECO:0000256" key="12">
    <source>
        <dbReference type="HAMAP-Rule" id="MF_01916"/>
    </source>
</evidence>
<organism evidence="15 16">
    <name type="scientific">Hydrogenibacillus schlegelii</name>
    <name type="common">Bacillus schlegelii</name>
    <dbReference type="NCBI Taxonomy" id="1484"/>
    <lineage>
        <taxon>Bacteria</taxon>
        <taxon>Bacillati</taxon>
        <taxon>Bacillota</taxon>
        <taxon>Bacilli</taxon>
        <taxon>Bacillales</taxon>
        <taxon>Bacillales Family X. Incertae Sedis</taxon>
        <taxon>Hydrogenibacillus</taxon>
    </lineage>
</organism>
<dbReference type="InterPro" id="IPR027379">
    <property type="entry name" value="CLS_N"/>
</dbReference>
<evidence type="ECO:0000256" key="10">
    <source>
        <dbReference type="ARBA" id="ARBA00023209"/>
    </source>
</evidence>
<feature type="domain" description="PLD phosphodiesterase" evidence="14">
    <location>
        <begin position="389"/>
        <end position="416"/>
    </location>
</feature>
<feature type="active site" evidence="12">
    <location>
        <position position="396"/>
    </location>
</feature>
<dbReference type="AlphaFoldDB" id="A0A2T5GCQ0"/>
<dbReference type="Proteomes" id="UP000244180">
    <property type="component" value="Unassembled WGS sequence"/>
</dbReference>
<evidence type="ECO:0000256" key="4">
    <source>
        <dbReference type="ARBA" id="ARBA00022679"/>
    </source>
</evidence>
<comment type="catalytic activity">
    <reaction evidence="12">
        <text>2 a 1,2-diacyl-sn-glycero-3-phospho-(1'-sn-glycerol) = a cardiolipin + glycerol</text>
        <dbReference type="Rhea" id="RHEA:31451"/>
        <dbReference type="ChEBI" id="CHEBI:17754"/>
        <dbReference type="ChEBI" id="CHEBI:62237"/>
        <dbReference type="ChEBI" id="CHEBI:64716"/>
    </reaction>
</comment>
<dbReference type="GO" id="GO:0008808">
    <property type="term" value="F:cardiolipin synthase activity"/>
    <property type="evidence" value="ECO:0007669"/>
    <property type="project" value="UniProtKB-UniRule"/>
</dbReference>
<feature type="active site" evidence="12">
    <location>
        <position position="401"/>
    </location>
</feature>
<keyword evidence="9 12" id="KW-0472">Membrane</keyword>
<comment type="subcellular location">
    <subcellularLocation>
        <location evidence="1 12">Cell membrane</location>
        <topology evidence="1 12">Multi-pass membrane protein</topology>
    </subcellularLocation>
</comment>
<keyword evidence="7 12" id="KW-1133">Transmembrane helix</keyword>
<comment type="similarity">
    <text evidence="12">Belongs to the phospholipase D family. Cardiolipin synthase subfamily.</text>
</comment>
<keyword evidence="8 12" id="KW-0443">Lipid metabolism</keyword>
<evidence type="ECO:0000256" key="7">
    <source>
        <dbReference type="ARBA" id="ARBA00022989"/>
    </source>
</evidence>
<reference evidence="15 16" key="1">
    <citation type="submission" date="2017-08" db="EMBL/GenBank/DDBJ databases">
        <title>Burning lignite coal seam in the remote Altai Mountains harbors a hydrogen-driven thermophilic microbial community.</title>
        <authorList>
            <person name="Kadnikov V.V."/>
            <person name="Mardanov A.V."/>
            <person name="Ivasenko D."/>
            <person name="Beletsky A.V."/>
            <person name="Karnachuk O.V."/>
            <person name="Ravin N.V."/>
        </authorList>
    </citation>
    <scope>NUCLEOTIDE SEQUENCE [LARGE SCALE GENOMIC DNA]</scope>
    <source>
        <strain evidence="15">AL33</strain>
    </source>
</reference>
<dbReference type="PANTHER" id="PTHR21248:SF20">
    <property type="entry name" value="CARDIOLIPIN SYNTHASE YWIE-RELATED"/>
    <property type="match status" value="1"/>
</dbReference>
<dbReference type="SUPFAM" id="SSF56024">
    <property type="entry name" value="Phospholipase D/nuclease"/>
    <property type="match status" value="2"/>
</dbReference>
<evidence type="ECO:0000256" key="3">
    <source>
        <dbReference type="ARBA" id="ARBA00022516"/>
    </source>
</evidence>
<dbReference type="PROSITE" id="PS50035">
    <property type="entry name" value="PLD"/>
    <property type="match status" value="2"/>
</dbReference>
<gene>
    <name evidence="15" type="ORF">HSCHL_1114</name>
</gene>
<accession>A0A2T5GCQ0</accession>
<dbReference type="PANTHER" id="PTHR21248">
    <property type="entry name" value="CARDIOLIPIN SYNTHASE"/>
    <property type="match status" value="1"/>
</dbReference>
<dbReference type="Gene3D" id="3.30.870.10">
    <property type="entry name" value="Endonuclease Chain A"/>
    <property type="match status" value="2"/>
</dbReference>
<keyword evidence="10 12" id="KW-0594">Phospholipid biosynthesis</keyword>
<feature type="active site" evidence="12">
    <location>
        <position position="224"/>
    </location>
</feature>
<sequence length="476" mass="53556">MGWAMEHVWAVIGWLYIPTTALIGLTIVLEKRHPTRTIAWLLVLTFVPVVGFLLYLLFGRHMRKRRAIRSKEDLDFSALKEKSEKSPGSWDHPLVRRLARIGVNAAGAPVTTNNRVCFFTDGETLFRAMLDDLRSASHHIHLAYYIVRHDGLGTAIQEILLERARSGVEVRLLFDHVGSVWLSRRFRRALQAGGVELAVFLPVTFPLISRRLNFRYHRKITVVDGRIGYLGGFNIGDEYLGKHPRMGFWRDTHLRVEGEAVHSLQALFQADWAFASGRTFDGEAYFPAISAPVGTTAMQLIASGPDSPFPSIEHATLAMIGAAGRRLWIATPYLVPDEAVLMALKSAAIAGVDVRILLPSFPDHRLVFYASMSYVAELLAAGVRIYRYRKGFLHAKVVLADDVVASVGTANLDSRSFELNFEANFYLYDREAAAAIARQFEADFAESEEVDLYRFHARPLREHVVESFARLFSPLM</sequence>
<dbReference type="InterPro" id="IPR001736">
    <property type="entry name" value="PLipase_D/transphosphatidylase"/>
</dbReference>
<dbReference type="Pfam" id="PF13091">
    <property type="entry name" value="PLDc_2"/>
    <property type="match status" value="2"/>
</dbReference>
<dbReference type="CDD" id="cd09112">
    <property type="entry name" value="PLDc_CLS_2"/>
    <property type="match status" value="1"/>
</dbReference>
<feature type="active site" evidence="12">
    <location>
        <position position="217"/>
    </location>
</feature>
<evidence type="ECO:0000256" key="5">
    <source>
        <dbReference type="ARBA" id="ARBA00022692"/>
    </source>
</evidence>
<dbReference type="EC" id="2.7.8.-" evidence="12 13"/>
<feature type="active site" evidence="12">
    <location>
        <position position="219"/>
    </location>
</feature>
<evidence type="ECO:0000256" key="11">
    <source>
        <dbReference type="ARBA" id="ARBA00023264"/>
    </source>
</evidence>
<comment type="caution">
    <text evidence="15">The sequence shown here is derived from an EMBL/GenBank/DDBJ whole genome shotgun (WGS) entry which is preliminary data.</text>
</comment>
<dbReference type="NCBIfam" id="TIGR04265">
    <property type="entry name" value="bac_cardiolipin"/>
    <property type="match status" value="1"/>
</dbReference>
<dbReference type="GO" id="GO:0005886">
    <property type="term" value="C:plasma membrane"/>
    <property type="evidence" value="ECO:0007669"/>
    <property type="project" value="UniProtKB-SubCell"/>
</dbReference>
<evidence type="ECO:0000313" key="16">
    <source>
        <dbReference type="Proteomes" id="UP000244180"/>
    </source>
</evidence>
<dbReference type="SMART" id="SM00155">
    <property type="entry name" value="PLDc"/>
    <property type="match status" value="2"/>
</dbReference>
<evidence type="ECO:0000256" key="13">
    <source>
        <dbReference type="NCBIfam" id="TIGR04265"/>
    </source>
</evidence>
<evidence type="ECO:0000313" key="15">
    <source>
        <dbReference type="EMBL" id="PTQ53961.1"/>
    </source>
</evidence>
<feature type="domain" description="PLD phosphodiesterase" evidence="14">
    <location>
        <begin position="212"/>
        <end position="239"/>
    </location>
</feature>
<feature type="active site" evidence="12">
    <location>
        <position position="394"/>
    </location>
</feature>
<keyword evidence="11 12" id="KW-1208">Phospholipid metabolism</keyword>